<gene>
    <name evidence="2" type="ORF">E5288_WYG009642</name>
</gene>
<dbReference type="EMBL" id="VBQZ03000013">
    <property type="protein sequence ID" value="MXQ82706.1"/>
    <property type="molecule type" value="Genomic_DNA"/>
</dbReference>
<proteinExistence type="predicted"/>
<protein>
    <submittedName>
        <fullName evidence="2">Uncharacterized protein</fullName>
    </submittedName>
</protein>
<sequence length="379" mass="42043">MPPFSKASGRFTPHLQLFGSSLNIEPKTLKVLWGKKKLIYFIFRVFQELCNNIRNLVSTDRNLRKYFFQEYFANPATLGIYHPLWEDIHTNEMNNLKRRFLSMRRLVGNNSFSVHEFEGPKYPRTGLLDNSLLSFRQPATGSGVCPRLLGNVVQPPNGPGPAKWLGLLGHQNQGAGARDRPVWKPWGVEAHLPTITAGRPQTVAEPTSPACLRGNRLAAEDCGKCSWAGPAGARGQRGCRYTAGRSGQNDFAASGRRRPAVTLASDHPGRSSAIDRSLGNLPEGRLSSWPAPEKSFEQESEERSQEGDQSDQNCQPVPTSRPTPPGNQKSSSEKSLMNGEIEERHPMLAYHLPKEMAECVAREAADWDLQPHGVKLMAP</sequence>
<feature type="region of interest" description="Disordered" evidence="1">
    <location>
        <begin position="245"/>
        <end position="342"/>
    </location>
</feature>
<reference evidence="2" key="1">
    <citation type="submission" date="2019-10" db="EMBL/GenBank/DDBJ databases">
        <title>The sequence and de novo assembly of the wild yak genome.</title>
        <authorList>
            <person name="Liu Y."/>
        </authorList>
    </citation>
    <scope>NUCLEOTIDE SEQUENCE [LARGE SCALE GENOMIC DNA]</scope>
    <source>
        <strain evidence="2">WY2019</strain>
    </source>
</reference>
<evidence type="ECO:0000256" key="1">
    <source>
        <dbReference type="SAM" id="MobiDB-lite"/>
    </source>
</evidence>
<dbReference type="AlphaFoldDB" id="A0A6B0R2J7"/>
<keyword evidence="3" id="KW-1185">Reference proteome</keyword>
<name>A0A6B0R2J7_9CETA</name>
<feature type="compositionally biased region" description="Basic and acidic residues" evidence="1">
    <location>
        <begin position="294"/>
        <end position="306"/>
    </location>
</feature>
<comment type="caution">
    <text evidence="2">The sequence shown here is derived from an EMBL/GenBank/DDBJ whole genome shotgun (WGS) entry which is preliminary data.</text>
</comment>
<evidence type="ECO:0000313" key="3">
    <source>
        <dbReference type="Proteomes" id="UP000322234"/>
    </source>
</evidence>
<accession>A0A6B0R2J7</accession>
<dbReference type="Proteomes" id="UP000322234">
    <property type="component" value="Unassembled WGS sequence"/>
</dbReference>
<feature type="compositionally biased region" description="Polar residues" evidence="1">
    <location>
        <begin position="326"/>
        <end position="335"/>
    </location>
</feature>
<organism evidence="2 3">
    <name type="scientific">Bos mutus</name>
    <name type="common">wild yak</name>
    <dbReference type="NCBI Taxonomy" id="72004"/>
    <lineage>
        <taxon>Eukaryota</taxon>
        <taxon>Metazoa</taxon>
        <taxon>Chordata</taxon>
        <taxon>Craniata</taxon>
        <taxon>Vertebrata</taxon>
        <taxon>Euteleostomi</taxon>
        <taxon>Mammalia</taxon>
        <taxon>Eutheria</taxon>
        <taxon>Laurasiatheria</taxon>
        <taxon>Artiodactyla</taxon>
        <taxon>Ruminantia</taxon>
        <taxon>Pecora</taxon>
        <taxon>Bovidae</taxon>
        <taxon>Bovinae</taxon>
        <taxon>Bos</taxon>
    </lineage>
</organism>
<evidence type="ECO:0000313" key="2">
    <source>
        <dbReference type="EMBL" id="MXQ82706.1"/>
    </source>
</evidence>